<gene>
    <name evidence="1" type="ORF">BU25DRAFT_103706</name>
</gene>
<dbReference type="Proteomes" id="UP000799754">
    <property type="component" value="Unassembled WGS sequence"/>
</dbReference>
<proteinExistence type="predicted"/>
<reference evidence="1" key="1">
    <citation type="journal article" date="2020" name="Stud. Mycol.">
        <title>101 Dothideomycetes genomes: a test case for predicting lifestyles and emergence of pathogens.</title>
        <authorList>
            <person name="Haridas S."/>
            <person name="Albert R."/>
            <person name="Binder M."/>
            <person name="Bloem J."/>
            <person name="Labutti K."/>
            <person name="Salamov A."/>
            <person name="Andreopoulos B."/>
            <person name="Baker S."/>
            <person name="Barry K."/>
            <person name="Bills G."/>
            <person name="Bluhm B."/>
            <person name="Cannon C."/>
            <person name="Castanera R."/>
            <person name="Culley D."/>
            <person name="Daum C."/>
            <person name="Ezra D."/>
            <person name="Gonzalez J."/>
            <person name="Henrissat B."/>
            <person name="Kuo A."/>
            <person name="Liang C."/>
            <person name="Lipzen A."/>
            <person name="Lutzoni F."/>
            <person name="Magnuson J."/>
            <person name="Mondo S."/>
            <person name="Nolan M."/>
            <person name="Ohm R."/>
            <person name="Pangilinan J."/>
            <person name="Park H.-J."/>
            <person name="Ramirez L."/>
            <person name="Alfaro M."/>
            <person name="Sun H."/>
            <person name="Tritt A."/>
            <person name="Yoshinaga Y."/>
            <person name="Zwiers L.-H."/>
            <person name="Turgeon B."/>
            <person name="Goodwin S."/>
            <person name="Spatafora J."/>
            <person name="Crous P."/>
            <person name="Grigoriev I."/>
        </authorList>
    </citation>
    <scope>NUCLEOTIDE SEQUENCE</scope>
    <source>
        <strain evidence="1">CBS 525.71</strain>
    </source>
</reference>
<sequence length="228" mass="25494">MSLVVGISLRNPPIALSKLDLLVVQVSLLGALGLRQRAFSLSYSRPEPNSCNSSDPSGNGLTWFFVTFIIDDAVLHFIIRAAFFILYLQFSAQSNFRLWIGLGFGVNGMLIILNMLIIVFRCKPITAAFRPMERMTAQCMDTEFVVFAPAVLNSLLNPYVLVLSMPIVHSMRVFWTHISESRSKAKGTPQHHCDVNPRDRLPSRLHMDSAALRMGPVASQDQCRLQCP</sequence>
<evidence type="ECO:0000313" key="2">
    <source>
        <dbReference type="Proteomes" id="UP000799754"/>
    </source>
</evidence>
<protein>
    <submittedName>
        <fullName evidence="1">Uncharacterized protein</fullName>
    </submittedName>
</protein>
<evidence type="ECO:0000313" key="1">
    <source>
        <dbReference type="EMBL" id="KAF2626215.1"/>
    </source>
</evidence>
<name>A0ACB6RXS1_9PLEO</name>
<keyword evidence="2" id="KW-1185">Reference proteome</keyword>
<organism evidence="1 2">
    <name type="scientific">Macroventuria anomochaeta</name>
    <dbReference type="NCBI Taxonomy" id="301207"/>
    <lineage>
        <taxon>Eukaryota</taxon>
        <taxon>Fungi</taxon>
        <taxon>Dikarya</taxon>
        <taxon>Ascomycota</taxon>
        <taxon>Pezizomycotina</taxon>
        <taxon>Dothideomycetes</taxon>
        <taxon>Pleosporomycetidae</taxon>
        <taxon>Pleosporales</taxon>
        <taxon>Pleosporineae</taxon>
        <taxon>Didymellaceae</taxon>
        <taxon>Macroventuria</taxon>
    </lineage>
</organism>
<dbReference type="EMBL" id="MU006722">
    <property type="protein sequence ID" value="KAF2626215.1"/>
    <property type="molecule type" value="Genomic_DNA"/>
</dbReference>
<comment type="caution">
    <text evidence="1">The sequence shown here is derived from an EMBL/GenBank/DDBJ whole genome shotgun (WGS) entry which is preliminary data.</text>
</comment>
<accession>A0ACB6RXS1</accession>